<feature type="compositionally biased region" description="Low complexity" evidence="1">
    <location>
        <begin position="286"/>
        <end position="297"/>
    </location>
</feature>
<feature type="compositionally biased region" description="Basic residues" evidence="1">
    <location>
        <begin position="298"/>
        <end position="308"/>
    </location>
</feature>
<name>A0A7J6KNT4_PERCH</name>
<dbReference type="AlphaFoldDB" id="A0A7J6KNT4"/>
<comment type="caution">
    <text evidence="2">The sequence shown here is derived from an EMBL/GenBank/DDBJ whole genome shotgun (WGS) entry which is preliminary data.</text>
</comment>
<proteinExistence type="predicted"/>
<feature type="region of interest" description="Disordered" evidence="1">
    <location>
        <begin position="286"/>
        <end position="308"/>
    </location>
</feature>
<evidence type="ECO:0000313" key="3">
    <source>
        <dbReference type="Proteomes" id="UP000591131"/>
    </source>
</evidence>
<keyword evidence="3" id="KW-1185">Reference proteome</keyword>
<sequence>MTSFGPSSSIQDALQPLCADDETLNFLLGACVASTASTLHDLYILGEDIVFRMFNTTTSDCPPPVKLAAHKLWSTTVTACRSLSDHATSGTSSSTTDAVPWAAAQFDLPSIISKLATDAPSKSKKLPVALSTLLGDRSTLTFLSPGLQPPPLLISDLLATDGVDRLRLAFSYTLRHFLDDGDKNNTYPDGGLKLNLLQHALLRWSCTVHLACDFSLGALLSHCDSTLAIVGTSLHGKVATSLVAEKYHHLMLAEALSLISSSSSTSELSSFMSHSNSNIAGNAALASSSTSSGTAHFSSRKRSDRSDS</sequence>
<dbReference type="EMBL" id="JAAPAO010001907">
    <property type="protein sequence ID" value="KAF4648594.1"/>
    <property type="molecule type" value="Genomic_DNA"/>
</dbReference>
<evidence type="ECO:0000256" key="1">
    <source>
        <dbReference type="SAM" id="MobiDB-lite"/>
    </source>
</evidence>
<reference evidence="2 3" key="1">
    <citation type="submission" date="2020-04" db="EMBL/GenBank/DDBJ databases">
        <title>Perkinsus chesapeaki whole genome sequence.</title>
        <authorList>
            <person name="Bogema D.R."/>
        </authorList>
    </citation>
    <scope>NUCLEOTIDE SEQUENCE [LARGE SCALE GENOMIC DNA]</scope>
    <source>
        <strain evidence="2">ATCC PRA-425</strain>
    </source>
</reference>
<dbReference type="Proteomes" id="UP000591131">
    <property type="component" value="Unassembled WGS sequence"/>
</dbReference>
<evidence type="ECO:0000313" key="2">
    <source>
        <dbReference type="EMBL" id="KAF4648594.1"/>
    </source>
</evidence>
<gene>
    <name evidence="2" type="ORF">FOL47_003040</name>
</gene>
<organism evidence="2 3">
    <name type="scientific">Perkinsus chesapeaki</name>
    <name type="common">Clam parasite</name>
    <name type="synonym">Perkinsus andrewsi</name>
    <dbReference type="NCBI Taxonomy" id="330153"/>
    <lineage>
        <taxon>Eukaryota</taxon>
        <taxon>Sar</taxon>
        <taxon>Alveolata</taxon>
        <taxon>Perkinsozoa</taxon>
        <taxon>Perkinsea</taxon>
        <taxon>Perkinsida</taxon>
        <taxon>Perkinsidae</taxon>
        <taxon>Perkinsus</taxon>
    </lineage>
</organism>
<accession>A0A7J6KNT4</accession>
<feature type="non-terminal residue" evidence="2">
    <location>
        <position position="308"/>
    </location>
</feature>
<protein>
    <submittedName>
        <fullName evidence="2">Uncharacterized protein</fullName>
    </submittedName>
</protein>